<keyword evidence="2" id="KW-1133">Transmembrane helix</keyword>
<protein>
    <submittedName>
        <fullName evidence="3">Nrc-2 protein</fullName>
    </submittedName>
</protein>
<evidence type="ECO:0000313" key="3">
    <source>
        <dbReference type="EMBL" id="CAE7037255.1"/>
    </source>
</evidence>
<evidence type="ECO:0000256" key="2">
    <source>
        <dbReference type="SAM" id="Phobius"/>
    </source>
</evidence>
<reference evidence="3" key="1">
    <citation type="submission" date="2021-02" db="EMBL/GenBank/DDBJ databases">
        <authorList>
            <person name="Dougan E. K."/>
            <person name="Rhodes N."/>
            <person name="Thang M."/>
            <person name="Chan C."/>
        </authorList>
    </citation>
    <scope>NUCLEOTIDE SEQUENCE</scope>
</reference>
<keyword evidence="4" id="KW-1185">Reference proteome</keyword>
<name>A0A812IHV7_9DINO</name>
<keyword evidence="2" id="KW-0472">Membrane</keyword>
<feature type="transmembrane region" description="Helical" evidence="2">
    <location>
        <begin position="185"/>
        <end position="205"/>
    </location>
</feature>
<evidence type="ECO:0000256" key="1">
    <source>
        <dbReference type="SAM" id="MobiDB-lite"/>
    </source>
</evidence>
<comment type="caution">
    <text evidence="3">The sequence shown here is derived from an EMBL/GenBank/DDBJ whole genome shotgun (WGS) entry which is preliminary data.</text>
</comment>
<organism evidence="3 4">
    <name type="scientific">Symbiodinium natans</name>
    <dbReference type="NCBI Taxonomy" id="878477"/>
    <lineage>
        <taxon>Eukaryota</taxon>
        <taxon>Sar</taxon>
        <taxon>Alveolata</taxon>
        <taxon>Dinophyceae</taxon>
        <taxon>Suessiales</taxon>
        <taxon>Symbiodiniaceae</taxon>
        <taxon>Symbiodinium</taxon>
    </lineage>
</organism>
<accession>A0A812IHV7</accession>
<feature type="region of interest" description="Disordered" evidence="1">
    <location>
        <begin position="1"/>
        <end position="71"/>
    </location>
</feature>
<gene>
    <name evidence="3" type="primary">nrc-2</name>
    <name evidence="3" type="ORF">SNAT2548_LOCUS4468</name>
</gene>
<keyword evidence="2" id="KW-0812">Transmembrane</keyword>
<dbReference type="Proteomes" id="UP000604046">
    <property type="component" value="Unassembled WGS sequence"/>
</dbReference>
<feature type="compositionally biased region" description="Acidic residues" evidence="1">
    <location>
        <begin position="50"/>
        <end position="70"/>
    </location>
</feature>
<proteinExistence type="predicted"/>
<dbReference type="AlphaFoldDB" id="A0A812IHV7"/>
<evidence type="ECO:0000313" key="4">
    <source>
        <dbReference type="Proteomes" id="UP000604046"/>
    </source>
</evidence>
<feature type="transmembrane region" description="Helical" evidence="2">
    <location>
        <begin position="225"/>
        <end position="249"/>
    </location>
</feature>
<sequence length="339" mass="37382">MRESEETEQYAFLGAAAEEEEAQATTTQAPSPKKRRTGKGRRSRGSLLEEGQESEDSFLDEEAEDDEECAEPQATAFKGQLNRAMAEYIYGKTPPLSYSRSREWLRKSTKLKQTSWDPKTMDWPLPQDRQLDPPLSEILREAEAGEGLMMISYGYSGAGKTTTLGVGMSEREEGLNLALMTRSGLVLGALALAFVTVAFVAPPLRVSTPRSLPDKVVRPEPPSDVGTVVMGVLAGLMVGLAVPASSWAVNDLPEFSVVRPSFMQGIDASLAATKPGEIDFVTRSRIEASYFPQVIEELKQERVKLEAAPSKQERLEKATQQMREYAKTAQFHMAEEVEL</sequence>
<dbReference type="EMBL" id="CAJNDS010000275">
    <property type="protein sequence ID" value="CAE7037255.1"/>
    <property type="molecule type" value="Genomic_DNA"/>
</dbReference>
<feature type="compositionally biased region" description="Basic residues" evidence="1">
    <location>
        <begin position="32"/>
        <end position="44"/>
    </location>
</feature>